<proteinExistence type="predicted"/>
<keyword evidence="2" id="KW-1185">Reference proteome</keyword>
<dbReference type="Proteomes" id="UP001164250">
    <property type="component" value="Chromosome 13"/>
</dbReference>
<sequence>MLVSYTDLSFNDIREQIPGLLFGSTVLTQLFLGNNRLTGPLPAYKDENLVNIDVSYNCLSGSIPSWINRQNLQM</sequence>
<dbReference type="EMBL" id="CM047909">
    <property type="protein sequence ID" value="KAJ0080057.1"/>
    <property type="molecule type" value="Genomic_DNA"/>
</dbReference>
<evidence type="ECO:0000313" key="2">
    <source>
        <dbReference type="Proteomes" id="UP001164250"/>
    </source>
</evidence>
<reference evidence="2" key="1">
    <citation type="journal article" date="2023" name="G3 (Bethesda)">
        <title>Genome assembly and association tests identify interacting loci associated with vigor, precocity, and sex in interspecific pistachio rootstocks.</title>
        <authorList>
            <person name="Palmer W."/>
            <person name="Jacygrad E."/>
            <person name="Sagayaradj S."/>
            <person name="Cavanaugh K."/>
            <person name="Han R."/>
            <person name="Bertier L."/>
            <person name="Beede B."/>
            <person name="Kafkas S."/>
            <person name="Golino D."/>
            <person name="Preece J."/>
            <person name="Michelmore R."/>
        </authorList>
    </citation>
    <scope>NUCLEOTIDE SEQUENCE [LARGE SCALE GENOMIC DNA]</scope>
</reference>
<comment type="caution">
    <text evidence="1">The sequence shown here is derived from an EMBL/GenBank/DDBJ whole genome shotgun (WGS) entry which is preliminary data.</text>
</comment>
<organism evidence="1 2">
    <name type="scientific">Pistacia atlantica</name>
    <dbReference type="NCBI Taxonomy" id="434234"/>
    <lineage>
        <taxon>Eukaryota</taxon>
        <taxon>Viridiplantae</taxon>
        <taxon>Streptophyta</taxon>
        <taxon>Embryophyta</taxon>
        <taxon>Tracheophyta</taxon>
        <taxon>Spermatophyta</taxon>
        <taxon>Magnoliopsida</taxon>
        <taxon>eudicotyledons</taxon>
        <taxon>Gunneridae</taxon>
        <taxon>Pentapetalae</taxon>
        <taxon>rosids</taxon>
        <taxon>malvids</taxon>
        <taxon>Sapindales</taxon>
        <taxon>Anacardiaceae</taxon>
        <taxon>Pistacia</taxon>
    </lineage>
</organism>
<protein>
    <submittedName>
        <fullName evidence="1">Uncharacterized protein</fullName>
    </submittedName>
</protein>
<accession>A0ACC0ZZ62</accession>
<gene>
    <name evidence="1" type="ORF">Patl1_24214</name>
</gene>
<evidence type="ECO:0000313" key="1">
    <source>
        <dbReference type="EMBL" id="KAJ0080057.1"/>
    </source>
</evidence>
<name>A0ACC0ZZ62_9ROSI</name>